<feature type="transmembrane region" description="Helical" evidence="6">
    <location>
        <begin position="85"/>
        <end position="105"/>
    </location>
</feature>
<accession>A0A051ULS6</accession>
<keyword evidence="5 6" id="KW-0472">Membrane</keyword>
<keyword evidence="4 6" id="KW-1133">Transmembrane helix</keyword>
<organism evidence="8 9">
    <name type="scientific">Mycobacterium [tuberculosis] TKK-01-0051</name>
    <dbReference type="NCBI Taxonomy" id="1324261"/>
    <lineage>
        <taxon>Bacteria</taxon>
        <taxon>Bacillati</taxon>
        <taxon>Actinomycetota</taxon>
        <taxon>Actinomycetes</taxon>
        <taxon>Mycobacteriales</taxon>
        <taxon>Mycobacteriaceae</taxon>
        <taxon>Mycobacterium</taxon>
        <taxon>Mycobacterium avium complex (MAC)</taxon>
    </lineage>
</organism>
<keyword evidence="9" id="KW-1185">Reference proteome</keyword>
<dbReference type="AlphaFoldDB" id="A0A051ULS6"/>
<dbReference type="Pfam" id="PF00892">
    <property type="entry name" value="EamA"/>
    <property type="match status" value="2"/>
</dbReference>
<evidence type="ECO:0000256" key="1">
    <source>
        <dbReference type="ARBA" id="ARBA00004141"/>
    </source>
</evidence>
<evidence type="ECO:0000256" key="2">
    <source>
        <dbReference type="ARBA" id="ARBA00007362"/>
    </source>
</evidence>
<feature type="transmembrane region" description="Helical" evidence="6">
    <location>
        <begin position="26"/>
        <end position="47"/>
    </location>
</feature>
<dbReference type="SUPFAM" id="SSF103481">
    <property type="entry name" value="Multidrug resistance efflux transporter EmrE"/>
    <property type="match status" value="2"/>
</dbReference>
<evidence type="ECO:0000256" key="4">
    <source>
        <dbReference type="ARBA" id="ARBA00022989"/>
    </source>
</evidence>
<feature type="transmembrane region" description="Helical" evidence="6">
    <location>
        <begin position="199"/>
        <end position="223"/>
    </location>
</feature>
<evidence type="ECO:0000256" key="3">
    <source>
        <dbReference type="ARBA" id="ARBA00022692"/>
    </source>
</evidence>
<evidence type="ECO:0000313" key="8">
    <source>
        <dbReference type="EMBL" id="KBZ69541.1"/>
    </source>
</evidence>
<evidence type="ECO:0000259" key="7">
    <source>
        <dbReference type="Pfam" id="PF00892"/>
    </source>
</evidence>
<dbReference type="PATRIC" id="fig|1324261.3.peg.268"/>
<dbReference type="EMBL" id="JLXW01000001">
    <property type="protein sequence ID" value="KBZ69541.1"/>
    <property type="molecule type" value="Genomic_DNA"/>
</dbReference>
<proteinExistence type="inferred from homology"/>
<protein>
    <recommendedName>
        <fullName evidence="7">EamA domain-containing protein</fullName>
    </recommendedName>
</protein>
<feature type="transmembrane region" description="Helical" evidence="6">
    <location>
        <begin position="229"/>
        <end position="249"/>
    </location>
</feature>
<feature type="transmembrane region" description="Helical" evidence="6">
    <location>
        <begin position="141"/>
        <end position="163"/>
    </location>
</feature>
<feature type="domain" description="EamA" evidence="7">
    <location>
        <begin position="28"/>
        <end position="154"/>
    </location>
</feature>
<feature type="transmembrane region" description="Helical" evidence="6">
    <location>
        <begin position="256"/>
        <end position="279"/>
    </location>
</feature>
<evidence type="ECO:0000313" key="9">
    <source>
        <dbReference type="Proteomes" id="UP000025947"/>
    </source>
</evidence>
<comment type="caution">
    <text evidence="8">The sequence shown here is derived from an EMBL/GenBank/DDBJ whole genome shotgun (WGS) entry which is preliminary data.</text>
</comment>
<feature type="transmembrane region" description="Helical" evidence="6">
    <location>
        <begin position="53"/>
        <end position="73"/>
    </location>
</feature>
<dbReference type="GO" id="GO:0016020">
    <property type="term" value="C:membrane"/>
    <property type="evidence" value="ECO:0007669"/>
    <property type="project" value="UniProtKB-SubCell"/>
</dbReference>
<feature type="domain" description="EamA" evidence="7">
    <location>
        <begin position="171"/>
        <end position="301"/>
    </location>
</feature>
<dbReference type="InterPro" id="IPR050638">
    <property type="entry name" value="AA-Vitamin_Transporters"/>
</dbReference>
<comment type="subcellular location">
    <subcellularLocation>
        <location evidence="1">Membrane</location>
        <topology evidence="1">Multi-pass membrane protein</topology>
    </subcellularLocation>
</comment>
<feature type="transmembrane region" description="Helical" evidence="6">
    <location>
        <begin position="111"/>
        <end position="134"/>
    </location>
</feature>
<reference evidence="8 9" key="1">
    <citation type="submission" date="2014-04" db="EMBL/GenBank/DDBJ databases">
        <title>The Genome Sequence of Mycobacterium tuberculosis TKK-01-0051.</title>
        <authorList>
            <consortium name="The Broad Institute Genomics Platform"/>
            <consortium name="The Broad Institute Genome Sequencing Center for Infectious Disease"/>
            <person name="Earl A.M."/>
            <person name="Cohen K."/>
            <person name="Pym A."/>
            <person name="Bishai W."/>
            <person name="Maharaj K."/>
            <person name="Desjardins C."/>
            <person name="Abeel T."/>
            <person name="Young S."/>
            <person name="Zeng Q."/>
            <person name="Gargeya S."/>
            <person name="Abouelleil A."/>
            <person name="Alvarado L."/>
            <person name="Chapman S.B."/>
            <person name="Gainer-Dewar J."/>
            <person name="Goldberg J."/>
            <person name="Griggs A."/>
            <person name="Gujja S."/>
            <person name="Hansen M."/>
            <person name="Howarth C."/>
            <person name="Imamovic A."/>
            <person name="Larimer J."/>
            <person name="Murphy C."/>
            <person name="Naylor J."/>
            <person name="Pearson M."/>
            <person name="Poon T.W."/>
            <person name="Priest M."/>
            <person name="Roberts A."/>
            <person name="Saif S."/>
            <person name="Shea T."/>
            <person name="Sykes S."/>
            <person name="Wortman J."/>
            <person name="Nusbaum C."/>
            <person name="Birren B."/>
        </authorList>
    </citation>
    <scope>NUCLEOTIDE SEQUENCE [LARGE SCALE GENOMIC DNA]</scope>
    <source>
        <strain evidence="8 9">TKK-01-0051</strain>
    </source>
</reference>
<dbReference type="HOGENOM" id="CLU_033863_10_2_11"/>
<dbReference type="PANTHER" id="PTHR32322:SF2">
    <property type="entry name" value="EAMA DOMAIN-CONTAINING PROTEIN"/>
    <property type="match status" value="1"/>
</dbReference>
<evidence type="ECO:0000256" key="6">
    <source>
        <dbReference type="SAM" id="Phobius"/>
    </source>
</evidence>
<dbReference type="PANTHER" id="PTHR32322">
    <property type="entry name" value="INNER MEMBRANE TRANSPORTER"/>
    <property type="match status" value="1"/>
</dbReference>
<keyword evidence="3 6" id="KW-0812">Transmembrane</keyword>
<feature type="transmembrane region" description="Helical" evidence="6">
    <location>
        <begin position="169"/>
        <end position="187"/>
    </location>
</feature>
<comment type="similarity">
    <text evidence="2">Belongs to the EamA transporter family.</text>
</comment>
<dbReference type="Proteomes" id="UP000025947">
    <property type="component" value="Unassembled WGS sequence"/>
</dbReference>
<dbReference type="InterPro" id="IPR037185">
    <property type="entry name" value="EmrE-like"/>
</dbReference>
<sequence length="330" mass="34038">MIANNRWTAPVDHANMGGMSLPRMPATTAAAVTFFYALGYPIGTLAVTAMTPMAALVLRFGLAAMILAIWSLLARAPWPRGAQFGHVLVTGLLIQGVQFCCLYEAVELGAPAVLCAVVIAMNPVATAILAATFLREPLGPLRVIALVFGVVAVLAACSHRLLSTRGADPVIVLLVVGLLGLSAGGVYQQRFCTGVDFRAMSALQNAVGLIPALALAAVTPFTVHDGIKAAIAVSGMVLLNATLAVSLYVRAINTHGATAVAMLFAVIPAVAGVLSWIILGQRPDEGIAIGLVLGGLACWINTRASGRRRAAGPSAPVAALPQVELQDAPR</sequence>
<gene>
    <name evidence="8" type="ORF">K875_00259</name>
</gene>
<name>A0A051ULS6_9MYCO</name>
<dbReference type="InterPro" id="IPR000620">
    <property type="entry name" value="EamA_dom"/>
</dbReference>
<evidence type="ECO:0000256" key="5">
    <source>
        <dbReference type="ARBA" id="ARBA00023136"/>
    </source>
</evidence>